<dbReference type="GO" id="GO:0062054">
    <property type="term" value="F:fluoride channel activity"/>
    <property type="evidence" value="ECO:0007669"/>
    <property type="project" value="UniProtKB-UniRule"/>
</dbReference>
<evidence type="ECO:0000256" key="7">
    <source>
        <dbReference type="ARBA" id="ARBA00023065"/>
    </source>
</evidence>
<evidence type="ECO:0000256" key="4">
    <source>
        <dbReference type="ARBA" id="ARBA00022692"/>
    </source>
</evidence>
<dbReference type="InterPro" id="IPR003691">
    <property type="entry name" value="FluC"/>
</dbReference>
<keyword evidence="8 12" id="KW-0472">Membrane</keyword>
<keyword evidence="2 12" id="KW-1003">Cell membrane</keyword>
<dbReference type="Pfam" id="PF02537">
    <property type="entry name" value="CRCB"/>
    <property type="match status" value="1"/>
</dbReference>
<name>A0A2W5N6W5_RHOSU</name>
<protein>
    <recommendedName>
        <fullName evidence="12">Fluoride-specific ion channel FluC</fullName>
    </recommendedName>
</protein>
<feature type="transmembrane region" description="Helical" evidence="12">
    <location>
        <begin position="34"/>
        <end position="55"/>
    </location>
</feature>
<evidence type="ECO:0000256" key="1">
    <source>
        <dbReference type="ARBA" id="ARBA00004651"/>
    </source>
</evidence>
<keyword evidence="4 12" id="KW-0812">Transmembrane</keyword>
<evidence type="ECO:0000313" key="13">
    <source>
        <dbReference type="EMBL" id="PZQ46495.1"/>
    </source>
</evidence>
<keyword evidence="7 12" id="KW-0406">Ion transport</keyword>
<dbReference type="PANTHER" id="PTHR28259">
    <property type="entry name" value="FLUORIDE EXPORT PROTEIN 1-RELATED"/>
    <property type="match status" value="1"/>
</dbReference>
<evidence type="ECO:0000256" key="2">
    <source>
        <dbReference type="ARBA" id="ARBA00022475"/>
    </source>
</evidence>
<dbReference type="GO" id="GO:0005886">
    <property type="term" value="C:plasma membrane"/>
    <property type="evidence" value="ECO:0007669"/>
    <property type="project" value="UniProtKB-SubCell"/>
</dbReference>
<comment type="activity regulation">
    <text evidence="12">Na(+) is not transported, but it plays an essential structural role and its presence is essential for fluoride channel function.</text>
</comment>
<evidence type="ECO:0000256" key="11">
    <source>
        <dbReference type="ARBA" id="ARBA00035585"/>
    </source>
</evidence>
<evidence type="ECO:0000256" key="10">
    <source>
        <dbReference type="ARBA" id="ARBA00035120"/>
    </source>
</evidence>
<evidence type="ECO:0000256" key="5">
    <source>
        <dbReference type="ARBA" id="ARBA00022989"/>
    </source>
</evidence>
<evidence type="ECO:0000256" key="6">
    <source>
        <dbReference type="ARBA" id="ARBA00023053"/>
    </source>
</evidence>
<evidence type="ECO:0000256" key="12">
    <source>
        <dbReference type="HAMAP-Rule" id="MF_00454"/>
    </source>
</evidence>
<keyword evidence="6 12" id="KW-0915">Sodium</keyword>
<dbReference type="GO" id="GO:0140114">
    <property type="term" value="P:cellular detoxification of fluoride"/>
    <property type="evidence" value="ECO:0007669"/>
    <property type="project" value="UniProtKB-UniRule"/>
</dbReference>
<feature type="binding site" evidence="12">
    <location>
        <position position="78"/>
    </location>
    <ligand>
        <name>Na(+)</name>
        <dbReference type="ChEBI" id="CHEBI:29101"/>
        <note>structural</note>
    </ligand>
</feature>
<accession>A0A2W5N6W5</accession>
<evidence type="ECO:0000313" key="14">
    <source>
        <dbReference type="Proteomes" id="UP000249185"/>
    </source>
</evidence>
<keyword evidence="9 12" id="KW-0407">Ion channel</keyword>
<evidence type="ECO:0000256" key="9">
    <source>
        <dbReference type="ARBA" id="ARBA00023303"/>
    </source>
</evidence>
<dbReference type="HAMAP" id="MF_00454">
    <property type="entry name" value="FluC"/>
    <property type="match status" value="1"/>
</dbReference>
<keyword evidence="5 12" id="KW-1133">Transmembrane helix</keyword>
<comment type="function">
    <text evidence="12">Fluoride-specific ion channel. Important for reducing fluoride concentration in the cell, thus reducing its toxicity.</text>
</comment>
<feature type="transmembrane region" description="Helical" evidence="12">
    <location>
        <begin position="97"/>
        <end position="121"/>
    </location>
</feature>
<comment type="similarity">
    <text evidence="10 12">Belongs to the fluoride channel Fluc/FEX (TC 1.A.43) family.</text>
</comment>
<keyword evidence="3" id="KW-0997">Cell inner membrane</keyword>
<dbReference type="EMBL" id="QFPW01000024">
    <property type="protein sequence ID" value="PZQ46495.1"/>
    <property type="molecule type" value="Genomic_DNA"/>
</dbReference>
<reference evidence="13 14" key="1">
    <citation type="submission" date="2017-08" db="EMBL/GenBank/DDBJ databases">
        <title>Infants hospitalized years apart are colonized by the same room-sourced microbial strains.</title>
        <authorList>
            <person name="Brooks B."/>
            <person name="Olm M.R."/>
            <person name="Firek B.A."/>
            <person name="Baker R."/>
            <person name="Thomas B.C."/>
            <person name="Morowitz M.J."/>
            <person name="Banfield J.F."/>
        </authorList>
    </citation>
    <scope>NUCLEOTIDE SEQUENCE [LARGE SCALE GENOMIC DNA]</scope>
    <source>
        <strain evidence="13">S2_005_002_R2_34</strain>
    </source>
</reference>
<dbReference type="Proteomes" id="UP000249185">
    <property type="component" value="Unassembled WGS sequence"/>
</dbReference>
<evidence type="ECO:0000256" key="8">
    <source>
        <dbReference type="ARBA" id="ARBA00023136"/>
    </source>
</evidence>
<comment type="subcellular location">
    <subcellularLocation>
        <location evidence="1 12">Cell membrane</location>
        <topology evidence="1 12">Multi-pass membrane protein</topology>
    </subcellularLocation>
</comment>
<proteinExistence type="inferred from homology"/>
<evidence type="ECO:0000256" key="3">
    <source>
        <dbReference type="ARBA" id="ARBA00022519"/>
    </source>
</evidence>
<feature type="transmembrane region" description="Helical" evidence="12">
    <location>
        <begin position="67"/>
        <end position="85"/>
    </location>
</feature>
<dbReference type="AlphaFoldDB" id="A0A2W5N6W5"/>
<dbReference type="PANTHER" id="PTHR28259:SF1">
    <property type="entry name" value="FLUORIDE EXPORT PROTEIN 1-RELATED"/>
    <property type="match status" value="1"/>
</dbReference>
<keyword evidence="12" id="KW-0813">Transport</keyword>
<dbReference type="GO" id="GO:0046872">
    <property type="term" value="F:metal ion binding"/>
    <property type="evidence" value="ECO:0007669"/>
    <property type="project" value="UniProtKB-KW"/>
</dbReference>
<keyword evidence="12" id="KW-0479">Metal-binding</keyword>
<sequence length="130" mass="13070">MAGFLTVFLGAALGGALRHGVGLAALRLLGAGFPHGTLAVNLAGGFAMGAVVGCWAHRGGLSQTARLFLTTGVLGGFTTFSTFALDAAQLWQAGRPLATAAYVLFSVLGAIGALFAGMALARRLVAPRGR</sequence>
<organism evidence="13 14">
    <name type="scientific">Rhodovulum sulfidophilum</name>
    <name type="common">Rhodobacter sulfidophilus</name>
    <dbReference type="NCBI Taxonomy" id="35806"/>
    <lineage>
        <taxon>Bacteria</taxon>
        <taxon>Pseudomonadati</taxon>
        <taxon>Pseudomonadota</taxon>
        <taxon>Alphaproteobacteria</taxon>
        <taxon>Rhodobacterales</taxon>
        <taxon>Paracoccaceae</taxon>
        <taxon>Rhodovulum</taxon>
    </lineage>
</organism>
<comment type="catalytic activity">
    <reaction evidence="11">
        <text>fluoride(in) = fluoride(out)</text>
        <dbReference type="Rhea" id="RHEA:76159"/>
        <dbReference type="ChEBI" id="CHEBI:17051"/>
    </reaction>
    <physiologicalReaction direction="left-to-right" evidence="11">
        <dbReference type="Rhea" id="RHEA:76160"/>
    </physiologicalReaction>
</comment>
<gene>
    <name evidence="12" type="primary">fluC</name>
    <name evidence="12" type="synonym">crcB</name>
    <name evidence="13" type="ORF">DI556_19950</name>
</gene>
<comment type="caution">
    <text evidence="13">The sequence shown here is derived from an EMBL/GenBank/DDBJ whole genome shotgun (WGS) entry which is preliminary data.</text>
</comment>
<feature type="binding site" evidence="12">
    <location>
        <position position="75"/>
    </location>
    <ligand>
        <name>Na(+)</name>
        <dbReference type="ChEBI" id="CHEBI:29101"/>
        <note>structural</note>
    </ligand>
</feature>